<gene>
    <name evidence="3" type="ORF">J1C48_05425</name>
</gene>
<dbReference type="InterPro" id="IPR024399">
    <property type="entry name" value="DUF2628"/>
</dbReference>
<dbReference type="RefSeq" id="WP_207256770.1">
    <property type="nucleotide sequence ID" value="NZ_JAFMPP010000003.1"/>
</dbReference>
<organism evidence="3 4">
    <name type="scientific">Jiella flava</name>
    <dbReference type="NCBI Taxonomy" id="2816857"/>
    <lineage>
        <taxon>Bacteria</taxon>
        <taxon>Pseudomonadati</taxon>
        <taxon>Pseudomonadota</taxon>
        <taxon>Alphaproteobacteria</taxon>
        <taxon>Hyphomicrobiales</taxon>
        <taxon>Aurantimonadaceae</taxon>
        <taxon>Jiella</taxon>
    </lineage>
</organism>
<feature type="transmembrane region" description="Helical" evidence="2">
    <location>
        <begin position="20"/>
        <end position="39"/>
    </location>
</feature>
<dbReference type="Pfam" id="PF10947">
    <property type="entry name" value="DUF2628"/>
    <property type="match status" value="1"/>
</dbReference>
<protein>
    <submittedName>
        <fullName evidence="3">DUF2628 domain-containing protein</fullName>
    </submittedName>
</protein>
<evidence type="ECO:0000256" key="2">
    <source>
        <dbReference type="SAM" id="Phobius"/>
    </source>
</evidence>
<keyword evidence="4" id="KW-1185">Reference proteome</keyword>
<proteinExistence type="predicted"/>
<feature type="region of interest" description="Disordered" evidence="1">
    <location>
        <begin position="123"/>
        <end position="186"/>
    </location>
</feature>
<keyword evidence="2" id="KW-1133">Transmembrane helix</keyword>
<dbReference type="AlphaFoldDB" id="A0A939FXV7"/>
<accession>A0A939FXV7</accession>
<evidence type="ECO:0000256" key="1">
    <source>
        <dbReference type="SAM" id="MobiDB-lite"/>
    </source>
</evidence>
<comment type="caution">
    <text evidence="3">The sequence shown here is derived from an EMBL/GenBank/DDBJ whole genome shotgun (WGS) entry which is preliminary data.</text>
</comment>
<feature type="transmembrane region" description="Helical" evidence="2">
    <location>
        <begin position="46"/>
        <end position="64"/>
    </location>
</feature>
<name>A0A939FXV7_9HYPH</name>
<evidence type="ECO:0000313" key="4">
    <source>
        <dbReference type="Proteomes" id="UP000664122"/>
    </source>
</evidence>
<dbReference type="Proteomes" id="UP000664122">
    <property type="component" value="Unassembled WGS sequence"/>
</dbReference>
<sequence>MTRYLVFEPPEATAPSGEAVFVRDRFSVFAFLFTFLWMFRHGLWRWGLLSLAGIVIANLIGMIAGFQTSAAIIALLLAVLIGLEGPHLRAADLRKKGWQDAAIFEAEDTDDAELIYYHAVPTDLPTQPSPPSTPAASSTFNVSESPASPSAPAVSPSPGGEDQTEDLAKDASPSAPEQGAIDGDQPVQATAITRVNPTAPRSPFVAGDHAERLRSEIERTAKVEGWAERWNRPGVELARVPGGRRKPVGRL</sequence>
<keyword evidence="2" id="KW-0472">Membrane</keyword>
<evidence type="ECO:0000313" key="3">
    <source>
        <dbReference type="EMBL" id="MBO0662008.1"/>
    </source>
</evidence>
<reference evidence="3" key="1">
    <citation type="submission" date="2021-03" db="EMBL/GenBank/DDBJ databases">
        <title>Whole genome sequence of Jiella sp. CQZ9-1.</title>
        <authorList>
            <person name="Tuo L."/>
        </authorList>
    </citation>
    <scope>NUCLEOTIDE SEQUENCE</scope>
    <source>
        <strain evidence="3">CQZ9-1</strain>
    </source>
</reference>
<dbReference type="EMBL" id="JAFMPP010000003">
    <property type="protein sequence ID" value="MBO0662008.1"/>
    <property type="molecule type" value="Genomic_DNA"/>
</dbReference>
<keyword evidence="2" id="KW-0812">Transmembrane</keyword>
<feature type="compositionally biased region" description="Low complexity" evidence="1">
    <location>
        <begin position="134"/>
        <end position="161"/>
    </location>
</feature>